<gene>
    <name evidence="1" type="ORF">RI543_005168</name>
</gene>
<dbReference type="Proteomes" id="UP001306508">
    <property type="component" value="Unassembled WGS sequence"/>
</dbReference>
<evidence type="ECO:0000313" key="2">
    <source>
        <dbReference type="Proteomes" id="UP001306508"/>
    </source>
</evidence>
<name>A0AAN7VY76_9SACH</name>
<keyword evidence="2" id="KW-1185">Reference proteome</keyword>
<proteinExistence type="predicted"/>
<dbReference type="EMBL" id="JAWIZZ010000074">
    <property type="protein sequence ID" value="KAK5773539.1"/>
    <property type="molecule type" value="Genomic_DNA"/>
</dbReference>
<evidence type="ECO:0000313" key="1">
    <source>
        <dbReference type="EMBL" id="KAK5773539.1"/>
    </source>
</evidence>
<comment type="caution">
    <text evidence="1">The sequence shown here is derived from an EMBL/GenBank/DDBJ whole genome shotgun (WGS) entry which is preliminary data.</text>
</comment>
<reference evidence="2" key="1">
    <citation type="submission" date="2023-07" db="EMBL/GenBank/DDBJ databases">
        <title>A draft genome of Kazachstania heterogenica Y-27499.</title>
        <authorList>
            <person name="Donic C."/>
            <person name="Kralova J.S."/>
            <person name="Fidel L."/>
            <person name="Ben-Dor S."/>
            <person name="Jung S."/>
        </authorList>
    </citation>
    <scope>NUCLEOTIDE SEQUENCE [LARGE SCALE GENOMIC DNA]</scope>
    <source>
        <strain evidence="2">Y27499</strain>
    </source>
</reference>
<dbReference type="AlphaFoldDB" id="A0AAN7VY76"/>
<protein>
    <submittedName>
        <fullName evidence="1">Uncharacterized protein</fullName>
    </submittedName>
</protein>
<accession>A0AAN7VY76</accession>
<sequence length="631" mass="71562">MKYMGKAIKDTPKLNSLENNSQQLCPNSILNYPIADIIDSQCLQDNFEYLQNCVLSNFNETSQLCSFCVIVNPSTFEDESNCECVKCVIDTLSNNHCLQNICSGKQTISLQDAIKDSTHSTKNNYNVITDDIKENIFDKYENTLKQNNQLQYLTDDYSGTTFRNFLPFEQKKLIRHLLNSWIDTGKKLGRNSNKDDNKDNNKVYEDVEDDVDENDNKDSLNLEDLKNNLLDENLENEAMINKKNNHNTQLYFPGWLKMGNKNPKKNTKIKGKNNAITDTQCKVKTELISVLIPTTTTKTLILTKGLITETETKHEIVTKTDHVIKYKPKTLTETKLEKTIEWKTDVKTKQNTEYVEKWKTKTEAKFRIVTLTATDIKLSTKFKYKYATITVTDTMIVESSKTITVPKTIVTSTTTETKLSEKIITVTTTTTGVSTLTEKTKKHIVTATKFLTKTKVITKRKCKVTKTKTSIKKITKTFTIEKNGATKKKRIGRMLFQTDKSTTLNKRDFTTESSSCVNLTTSLISPTSFNNKTFTLISIVTPQVTELEIIKNSGASRTLPFEKSFAKTAITISVSSFLLISLALLIPEMNNKHLVNLTKGKNANITTANKKKETNLRNAHFDEIIVNLGVD</sequence>
<organism evidence="1 2">
    <name type="scientific">Arxiozyma heterogenica</name>
    <dbReference type="NCBI Taxonomy" id="278026"/>
    <lineage>
        <taxon>Eukaryota</taxon>
        <taxon>Fungi</taxon>
        <taxon>Dikarya</taxon>
        <taxon>Ascomycota</taxon>
        <taxon>Saccharomycotina</taxon>
        <taxon>Saccharomycetes</taxon>
        <taxon>Saccharomycetales</taxon>
        <taxon>Saccharomycetaceae</taxon>
        <taxon>Arxiozyma</taxon>
    </lineage>
</organism>